<dbReference type="DNASU" id="939117"/>
<sequence>MKKRITYSLLALLAVVAFAFTDSSKAKAAEALPLYYLQITGITSDGNDFAWDNLTSSQTKAPNVLKGNKLYVKARFMGYTKLTVITGKDGKNLLYNGTAKMFKSDAILGQNKVVIGWDKYFEIPMDALQDNSIQIKALSSGTTFVYSQKIDFERE</sequence>
<dbReference type="AlphaFoldDB" id="A0A6M3ZD30"/>
<gene>
    <name evidence="2" type="ORF">HIR78_12985</name>
</gene>
<keyword evidence="1" id="KW-0732">Signal</keyword>
<dbReference type="EMBL" id="CP052842">
    <property type="protein sequence ID" value="QJP88881.1"/>
    <property type="molecule type" value="Genomic_DNA"/>
</dbReference>
<organism evidence="2">
    <name type="scientific">Bacillus subtilis (strain 168)</name>
    <dbReference type="NCBI Taxonomy" id="224308"/>
    <lineage>
        <taxon>Bacteria</taxon>
        <taxon>Bacillati</taxon>
        <taxon>Bacillota</taxon>
        <taxon>Bacilli</taxon>
        <taxon>Bacillales</taxon>
        <taxon>Bacillaceae</taxon>
        <taxon>Bacillus</taxon>
    </lineage>
</organism>
<name>A0A6M3ZD30_BACSU</name>
<protein>
    <submittedName>
        <fullName evidence="2">YolA family protein</fullName>
    </submittedName>
</protein>
<dbReference type="RefSeq" id="WP_003246138.1">
    <property type="nucleotide sequence ID" value="NC_000964.3"/>
</dbReference>
<evidence type="ECO:0000256" key="1">
    <source>
        <dbReference type="SAM" id="SignalP"/>
    </source>
</evidence>
<feature type="chain" id="PRO_5030158720" evidence="1">
    <location>
        <begin position="29"/>
        <end position="155"/>
    </location>
</feature>
<dbReference type="OrthoDB" id="2914455at2"/>
<dbReference type="InterPro" id="IPR032624">
    <property type="entry name" value="DUF4879"/>
</dbReference>
<dbReference type="KEGG" id="bsu:BSU21540"/>
<accession>A0A6M3ZD30</accession>
<reference evidence="2" key="1">
    <citation type="submission" date="2020-04" db="EMBL/GenBank/DDBJ databases">
        <title>Phage recombination drives evolution of spore-forming Bacilli.</title>
        <authorList>
            <person name="Dragos A."/>
            <person name="Kovacs A.T."/>
        </authorList>
    </citation>
    <scope>NUCLEOTIDE SEQUENCE</scope>
    <source>
        <strain evidence="2">168</strain>
    </source>
</reference>
<dbReference type="Gene3D" id="2.60.40.2870">
    <property type="match status" value="1"/>
</dbReference>
<dbReference type="SMR" id="A0A6M3ZD30"/>
<proteinExistence type="predicted"/>
<dbReference type="Pfam" id="PF16219">
    <property type="entry name" value="DUF4879"/>
    <property type="match status" value="1"/>
</dbReference>
<feature type="signal peptide" evidence="1">
    <location>
        <begin position="1"/>
        <end position="28"/>
    </location>
</feature>
<evidence type="ECO:0000313" key="2">
    <source>
        <dbReference type="EMBL" id="QJP88881.1"/>
    </source>
</evidence>